<accession>A0A5J4SK58</accession>
<comment type="caution">
    <text evidence="1">The sequence shown here is derived from an EMBL/GenBank/DDBJ whole genome shotgun (WGS) entry which is preliminary data.</text>
</comment>
<dbReference type="AlphaFoldDB" id="A0A5J4SK58"/>
<reference evidence="1" key="1">
    <citation type="submission" date="2019-03" db="EMBL/GenBank/DDBJ databases">
        <title>Single cell metagenomics reveals metabolic interactions within the superorganism composed of flagellate Streblomastix strix and complex community of Bacteroidetes bacteria on its surface.</title>
        <authorList>
            <person name="Treitli S.C."/>
            <person name="Kolisko M."/>
            <person name="Husnik F."/>
            <person name="Keeling P."/>
            <person name="Hampl V."/>
        </authorList>
    </citation>
    <scope>NUCLEOTIDE SEQUENCE</scope>
    <source>
        <strain evidence="1">STM</strain>
    </source>
</reference>
<dbReference type="EMBL" id="SNRY01000131">
    <property type="protein sequence ID" value="KAA6346417.1"/>
    <property type="molecule type" value="Genomic_DNA"/>
</dbReference>
<gene>
    <name evidence="1" type="ORF">EZS27_006067</name>
</gene>
<name>A0A5J4SK58_9ZZZZ</name>
<evidence type="ECO:0000313" key="1">
    <source>
        <dbReference type="EMBL" id="KAA6346417.1"/>
    </source>
</evidence>
<protein>
    <submittedName>
        <fullName evidence="1">Uncharacterized protein</fullName>
    </submittedName>
</protein>
<sequence>MGLFTQRCPKCGCKMIVKSGVLYYYWYCSNCSEKRAMENRLKNLEQEIKRLKSK</sequence>
<proteinExistence type="predicted"/>
<organism evidence="1">
    <name type="scientific">termite gut metagenome</name>
    <dbReference type="NCBI Taxonomy" id="433724"/>
    <lineage>
        <taxon>unclassified sequences</taxon>
        <taxon>metagenomes</taxon>
        <taxon>organismal metagenomes</taxon>
    </lineage>
</organism>